<proteinExistence type="predicted"/>
<accession>A0A9N9K5I1</accession>
<sequence length="65" mass="7674">LINQQLQNAQEFHISLNINVLKNPLALQTIELTRSDYGSYTNNHVRRDFIKVIEKVIEEEICYEI</sequence>
<name>A0A9N9K5I1_9GLOM</name>
<feature type="non-terminal residue" evidence="1">
    <location>
        <position position="1"/>
    </location>
</feature>
<dbReference type="EMBL" id="CAJVQA010040229">
    <property type="protein sequence ID" value="CAG8812825.1"/>
    <property type="molecule type" value="Genomic_DNA"/>
</dbReference>
<reference evidence="1" key="1">
    <citation type="submission" date="2021-06" db="EMBL/GenBank/DDBJ databases">
        <authorList>
            <person name="Kallberg Y."/>
            <person name="Tangrot J."/>
            <person name="Rosling A."/>
        </authorList>
    </citation>
    <scope>NUCLEOTIDE SEQUENCE</scope>
    <source>
        <strain evidence="1">FL966</strain>
    </source>
</reference>
<gene>
    <name evidence="1" type="ORF">CPELLU_LOCUS18835</name>
</gene>
<evidence type="ECO:0000313" key="1">
    <source>
        <dbReference type="EMBL" id="CAG8812825.1"/>
    </source>
</evidence>
<feature type="non-terminal residue" evidence="1">
    <location>
        <position position="65"/>
    </location>
</feature>
<comment type="caution">
    <text evidence="1">The sequence shown here is derived from an EMBL/GenBank/DDBJ whole genome shotgun (WGS) entry which is preliminary data.</text>
</comment>
<organism evidence="1 2">
    <name type="scientific">Cetraspora pellucida</name>
    <dbReference type="NCBI Taxonomy" id="1433469"/>
    <lineage>
        <taxon>Eukaryota</taxon>
        <taxon>Fungi</taxon>
        <taxon>Fungi incertae sedis</taxon>
        <taxon>Mucoromycota</taxon>
        <taxon>Glomeromycotina</taxon>
        <taxon>Glomeromycetes</taxon>
        <taxon>Diversisporales</taxon>
        <taxon>Gigasporaceae</taxon>
        <taxon>Cetraspora</taxon>
    </lineage>
</organism>
<evidence type="ECO:0000313" key="2">
    <source>
        <dbReference type="Proteomes" id="UP000789759"/>
    </source>
</evidence>
<keyword evidence="2" id="KW-1185">Reference proteome</keyword>
<protein>
    <submittedName>
        <fullName evidence="1">4374_t:CDS:1</fullName>
    </submittedName>
</protein>
<dbReference type="AlphaFoldDB" id="A0A9N9K5I1"/>
<dbReference type="Proteomes" id="UP000789759">
    <property type="component" value="Unassembled WGS sequence"/>
</dbReference>